<gene>
    <name evidence="1" type="ORF">M407DRAFT_244809</name>
</gene>
<reference evidence="1 2" key="1">
    <citation type="submission" date="2014-04" db="EMBL/GenBank/DDBJ databases">
        <authorList>
            <consortium name="DOE Joint Genome Institute"/>
            <person name="Kuo A."/>
            <person name="Girlanda M."/>
            <person name="Perotto S."/>
            <person name="Kohler A."/>
            <person name="Nagy L.G."/>
            <person name="Floudas D."/>
            <person name="Copeland A."/>
            <person name="Barry K.W."/>
            <person name="Cichocki N."/>
            <person name="Veneault-Fourrey C."/>
            <person name="LaButti K."/>
            <person name="Lindquist E.A."/>
            <person name="Lipzen A."/>
            <person name="Lundell T."/>
            <person name="Morin E."/>
            <person name="Murat C."/>
            <person name="Sun H."/>
            <person name="Tunlid A."/>
            <person name="Henrissat B."/>
            <person name="Grigoriev I.V."/>
            <person name="Hibbett D.S."/>
            <person name="Martin F."/>
            <person name="Nordberg H.P."/>
            <person name="Cantor M.N."/>
            <person name="Hua S.X."/>
        </authorList>
    </citation>
    <scope>NUCLEOTIDE SEQUENCE [LARGE SCALE GENOMIC DNA]</scope>
    <source>
        <strain evidence="1 2">MUT 4182</strain>
    </source>
</reference>
<proteinExistence type="predicted"/>
<dbReference type="HOGENOM" id="CLU_2887479_0_0_1"/>
<evidence type="ECO:0000313" key="2">
    <source>
        <dbReference type="Proteomes" id="UP000054248"/>
    </source>
</evidence>
<keyword evidence="2" id="KW-1185">Reference proteome</keyword>
<reference evidence="2" key="2">
    <citation type="submission" date="2015-01" db="EMBL/GenBank/DDBJ databases">
        <title>Evolutionary Origins and Diversification of the Mycorrhizal Mutualists.</title>
        <authorList>
            <consortium name="DOE Joint Genome Institute"/>
            <consortium name="Mycorrhizal Genomics Consortium"/>
            <person name="Kohler A."/>
            <person name="Kuo A."/>
            <person name="Nagy L.G."/>
            <person name="Floudas D."/>
            <person name="Copeland A."/>
            <person name="Barry K.W."/>
            <person name="Cichocki N."/>
            <person name="Veneault-Fourrey C."/>
            <person name="LaButti K."/>
            <person name="Lindquist E.A."/>
            <person name="Lipzen A."/>
            <person name="Lundell T."/>
            <person name="Morin E."/>
            <person name="Murat C."/>
            <person name="Riley R."/>
            <person name="Ohm R."/>
            <person name="Sun H."/>
            <person name="Tunlid A."/>
            <person name="Henrissat B."/>
            <person name="Grigoriev I.V."/>
            <person name="Hibbett D.S."/>
            <person name="Martin F."/>
        </authorList>
    </citation>
    <scope>NUCLEOTIDE SEQUENCE [LARGE SCALE GENOMIC DNA]</scope>
    <source>
        <strain evidence="2">MUT 4182</strain>
    </source>
</reference>
<evidence type="ECO:0000313" key="1">
    <source>
        <dbReference type="EMBL" id="KIO23385.1"/>
    </source>
</evidence>
<accession>A0A0C3Q3Q6</accession>
<dbReference type="Proteomes" id="UP000054248">
    <property type="component" value="Unassembled WGS sequence"/>
</dbReference>
<protein>
    <submittedName>
        <fullName evidence="1">Uncharacterized protein</fullName>
    </submittedName>
</protein>
<name>A0A0C3Q3Q6_9AGAM</name>
<dbReference type="AlphaFoldDB" id="A0A0C3Q3Q6"/>
<sequence length="63" mass="7190">MLTLFRDCYHSASEVKKCSTGYRPDDNRGKNLEGRMQCSTSMRDGTKQTRRASCRSIVVLTRS</sequence>
<dbReference type="EMBL" id="KN823086">
    <property type="protein sequence ID" value="KIO23385.1"/>
    <property type="molecule type" value="Genomic_DNA"/>
</dbReference>
<organism evidence="1 2">
    <name type="scientific">Tulasnella calospora MUT 4182</name>
    <dbReference type="NCBI Taxonomy" id="1051891"/>
    <lineage>
        <taxon>Eukaryota</taxon>
        <taxon>Fungi</taxon>
        <taxon>Dikarya</taxon>
        <taxon>Basidiomycota</taxon>
        <taxon>Agaricomycotina</taxon>
        <taxon>Agaricomycetes</taxon>
        <taxon>Cantharellales</taxon>
        <taxon>Tulasnellaceae</taxon>
        <taxon>Tulasnella</taxon>
    </lineage>
</organism>